<accession>W6NE94</accession>
<name>W6NE94_HAECO</name>
<dbReference type="AlphaFoldDB" id="W6NE94"/>
<dbReference type="GO" id="GO:0007229">
    <property type="term" value="P:integrin-mediated signaling pathway"/>
    <property type="evidence" value="ECO:0007669"/>
    <property type="project" value="UniProtKB-KW"/>
</dbReference>
<protein>
    <submittedName>
        <fullName evidence="1">A disintegrin and metalloproteinase with</fullName>
    </submittedName>
</protein>
<proteinExistence type="predicted"/>
<reference evidence="1" key="1">
    <citation type="submission" date="2013-03" db="EMBL/GenBank/DDBJ databases">
        <authorList>
            <person name="Aslett M."/>
        </authorList>
    </citation>
    <scope>NUCLEOTIDE SEQUENCE [LARGE SCALE GENOMIC DNA]</scope>
    <source>
        <strain evidence="1">ISE/inbred ISE</strain>
    </source>
</reference>
<dbReference type="EMBL" id="CAVP010059149">
    <property type="protein sequence ID" value="CDL95581.1"/>
    <property type="molecule type" value="Genomic_DNA"/>
</dbReference>
<reference evidence="1" key="2">
    <citation type="submission" date="2013-05" db="EMBL/GenBank/DDBJ databases">
        <title>The genome and transcriptome of Haemonchus contortus: a key model parasite for drug and vaccine discovery.</title>
        <authorList>
            <person name="Laing R."/>
            <person name="Kikuchi T."/>
            <person name="Martinelli A."/>
            <person name="Tsai I.J."/>
            <person name="Beech R.N."/>
            <person name="Redman E."/>
            <person name="Holroyd N."/>
            <person name="Bartley D.J."/>
            <person name="Beasley H."/>
            <person name="Britton C."/>
            <person name="Curran D."/>
            <person name="Devaney E."/>
            <person name="Gilabert A."/>
            <person name="Jackson F."/>
            <person name="Hunt M."/>
            <person name="Johnston S."/>
            <person name="Kryukov I."/>
            <person name="Li K."/>
            <person name="Morrison A.A."/>
            <person name="Reid A.J."/>
            <person name="Sargison N."/>
            <person name="Saunders G."/>
            <person name="Wasmuth J.D."/>
            <person name="Wolstenholme A."/>
            <person name="Berriman M."/>
            <person name="Gilleard J.S."/>
            <person name="Cotton J.A."/>
        </authorList>
    </citation>
    <scope>NUCLEOTIDE SEQUENCE [LARGE SCALE GENOMIC DNA]</scope>
    <source>
        <strain evidence="1">ISE/inbred ISE</strain>
    </source>
</reference>
<gene>
    <name evidence="1" type="ORF">HCOI_01520500</name>
</gene>
<sequence>MANNKNYKLVLQPTLERLVGEQFTVVHRNNKQGGRLMMNSKPTSCHYRFSSNDTYGAVSNCDGRIVSKYVLLSALE</sequence>
<comment type="caution">
    <text evidence="1">The sequence shown here is derived from an EMBL/GenBank/DDBJ whole genome shotgun (WGS) entry which is preliminary data.</text>
</comment>
<keyword evidence="1" id="KW-0401">Integrin</keyword>
<organism evidence="1">
    <name type="scientific">Haemonchus contortus</name>
    <name type="common">Barber pole worm</name>
    <dbReference type="NCBI Taxonomy" id="6289"/>
    <lineage>
        <taxon>Eukaryota</taxon>
        <taxon>Metazoa</taxon>
        <taxon>Ecdysozoa</taxon>
        <taxon>Nematoda</taxon>
        <taxon>Chromadorea</taxon>
        <taxon>Rhabditida</taxon>
        <taxon>Rhabditina</taxon>
        <taxon>Rhabditomorpha</taxon>
        <taxon>Strongyloidea</taxon>
        <taxon>Trichostrongylidae</taxon>
        <taxon>Haemonchus</taxon>
    </lineage>
</organism>
<evidence type="ECO:0000313" key="1">
    <source>
        <dbReference type="EMBL" id="CDL95581.1"/>
    </source>
</evidence>